<evidence type="ECO:0000256" key="9">
    <source>
        <dbReference type="SAM" id="MobiDB-lite"/>
    </source>
</evidence>
<feature type="signal peptide" evidence="10">
    <location>
        <begin position="1"/>
        <end position="23"/>
    </location>
</feature>
<evidence type="ECO:0000256" key="10">
    <source>
        <dbReference type="SAM" id="SignalP"/>
    </source>
</evidence>
<evidence type="ECO:0000256" key="3">
    <source>
        <dbReference type="ARBA" id="ARBA00022475"/>
    </source>
</evidence>
<keyword evidence="4" id="KW-0336">GPI-anchor</keyword>
<evidence type="ECO:0000256" key="1">
    <source>
        <dbReference type="ARBA" id="ARBA00002523"/>
    </source>
</evidence>
<evidence type="ECO:0000256" key="4">
    <source>
        <dbReference type="ARBA" id="ARBA00022622"/>
    </source>
</evidence>
<dbReference type="GO" id="GO:0005886">
    <property type="term" value="C:plasma membrane"/>
    <property type="evidence" value="ECO:0007669"/>
    <property type="project" value="UniProtKB-SubCell"/>
</dbReference>
<comment type="subcellular location">
    <subcellularLocation>
        <location evidence="2">Cell membrane</location>
        <topology evidence="2">Lipid-anchor</topology>
        <topology evidence="2">GPI-anchor</topology>
    </subcellularLocation>
</comment>
<feature type="chain" id="PRO_5018192423" evidence="10">
    <location>
        <begin position="24"/>
        <end position="112"/>
    </location>
</feature>
<dbReference type="AlphaFoldDB" id="A0A3L6L7C9"/>
<dbReference type="Pfam" id="PF13206">
    <property type="entry name" value="VSG_B"/>
    <property type="match status" value="1"/>
</dbReference>
<reference evidence="12" key="1">
    <citation type="submission" date="2018-09" db="EMBL/GenBank/DDBJ databases">
        <title>whole genome sequence of T. equiperdum IVM-t1 strain.</title>
        <authorList>
            <person name="Suganuma K."/>
        </authorList>
    </citation>
    <scope>NUCLEOTIDE SEQUENCE [LARGE SCALE GENOMIC DNA]</scope>
    <source>
        <strain evidence="12">IVM-t1</strain>
    </source>
</reference>
<comment type="function">
    <text evidence="1">VSG forms a coat on the surface of the parasite. The trypanosome evades the immune response of the host by expressing a series of antigenically distinct VSGs from an estimated 1000 VSG genes.</text>
</comment>
<protein>
    <submittedName>
        <fullName evidence="12">Variant surface glycoprotein</fullName>
    </submittedName>
</protein>
<gene>
    <name evidence="12" type="ORF">DPX39_090110200</name>
</gene>
<dbReference type="EMBL" id="QSBY01000009">
    <property type="protein sequence ID" value="RHW70320.1"/>
    <property type="molecule type" value="Genomic_DNA"/>
</dbReference>
<keyword evidence="3" id="KW-1003">Cell membrane</keyword>
<dbReference type="InterPro" id="IPR025932">
    <property type="entry name" value="Trypano_VSG_B_N_dom"/>
</dbReference>
<dbReference type="GO" id="GO:0098552">
    <property type="term" value="C:side of membrane"/>
    <property type="evidence" value="ECO:0007669"/>
    <property type="project" value="UniProtKB-KW"/>
</dbReference>
<proteinExistence type="predicted"/>
<evidence type="ECO:0000256" key="7">
    <source>
        <dbReference type="ARBA" id="ARBA00023180"/>
    </source>
</evidence>
<keyword evidence="8" id="KW-0449">Lipoprotein</keyword>
<keyword evidence="5 10" id="KW-0732">Signal</keyword>
<feature type="domain" description="Trypanosome variant surface glycoprotein B-type N-terminal" evidence="11">
    <location>
        <begin position="17"/>
        <end position="111"/>
    </location>
</feature>
<keyword evidence="7" id="KW-0325">Glycoprotein</keyword>
<evidence type="ECO:0000313" key="12">
    <source>
        <dbReference type="EMBL" id="RHW70320.1"/>
    </source>
</evidence>
<name>A0A3L6L7C9_9TRYP</name>
<evidence type="ECO:0000256" key="5">
    <source>
        <dbReference type="ARBA" id="ARBA00022729"/>
    </source>
</evidence>
<dbReference type="Proteomes" id="UP000266743">
    <property type="component" value="Chromosome 9"/>
</dbReference>
<keyword evidence="6" id="KW-0472">Membrane</keyword>
<sequence length="112" mass="12209">MNCVAIVVFLTFALNLLQRPGEATEGDGANIAEFNILCEAVLLEDADPTVYIRSATAADAEINDIIQLNVSAAPDSWYSKFPKEYSEEEPTAKTTGCSDSSDEKRCIANWTK</sequence>
<feature type="region of interest" description="Disordered" evidence="9">
    <location>
        <begin position="84"/>
        <end position="112"/>
    </location>
</feature>
<accession>A0A3L6L7C9</accession>
<evidence type="ECO:0000256" key="6">
    <source>
        <dbReference type="ARBA" id="ARBA00023136"/>
    </source>
</evidence>
<evidence type="ECO:0000256" key="8">
    <source>
        <dbReference type="ARBA" id="ARBA00023288"/>
    </source>
</evidence>
<organism evidence="12">
    <name type="scientific">Trypanosoma brucei equiperdum</name>
    <dbReference type="NCBI Taxonomy" id="630700"/>
    <lineage>
        <taxon>Eukaryota</taxon>
        <taxon>Discoba</taxon>
        <taxon>Euglenozoa</taxon>
        <taxon>Kinetoplastea</taxon>
        <taxon>Metakinetoplastina</taxon>
        <taxon>Trypanosomatida</taxon>
        <taxon>Trypanosomatidae</taxon>
        <taxon>Trypanosoma</taxon>
    </lineage>
</organism>
<comment type="caution">
    <text evidence="12">The sequence shown here is derived from an EMBL/GenBank/DDBJ whole genome shotgun (WGS) entry which is preliminary data.</text>
</comment>
<evidence type="ECO:0000259" key="11">
    <source>
        <dbReference type="Pfam" id="PF13206"/>
    </source>
</evidence>
<evidence type="ECO:0000256" key="2">
    <source>
        <dbReference type="ARBA" id="ARBA00004609"/>
    </source>
</evidence>